<accession>X1P2L1</accession>
<feature type="non-terminal residue" evidence="1">
    <location>
        <position position="1"/>
    </location>
</feature>
<dbReference type="Gene3D" id="2.160.20.10">
    <property type="entry name" value="Single-stranded right-handed beta-helix, Pectin lyase-like"/>
    <property type="match status" value="1"/>
</dbReference>
<evidence type="ECO:0000313" key="1">
    <source>
        <dbReference type="EMBL" id="GAI50093.1"/>
    </source>
</evidence>
<gene>
    <name evidence="1" type="ORF">S06H3_52534</name>
</gene>
<sequence length="230" mass="23875">WLDAAYDTGESFAPVTTTDPVGNFASIQAGVNASNPEGTVNVAPGTYPGDIRISKALTVRSTGGAEQTIIDGTGSYIVTISHSDVTFQGFTVTNPEYQGGADATGILIQNATESVNNVQILNNIVTQVRSETGTPSGFGATGVNVGTGPVSSIVISGNTITDIKNPVEKTESSRSDHTCGINVWAGGENITISNNTISDIKYNGTIEDLDGVVGKVVEVDRHIRWSAVAE</sequence>
<protein>
    <recommendedName>
        <fullName evidence="2">Right handed beta helix domain-containing protein</fullName>
    </recommendedName>
</protein>
<dbReference type="SUPFAM" id="SSF51126">
    <property type="entry name" value="Pectin lyase-like"/>
    <property type="match status" value="1"/>
</dbReference>
<reference evidence="1" key="1">
    <citation type="journal article" date="2014" name="Front. Microbiol.">
        <title>High frequency of phylogenetically diverse reductive dehalogenase-homologous genes in deep subseafloor sedimentary metagenomes.</title>
        <authorList>
            <person name="Kawai M."/>
            <person name="Futagami T."/>
            <person name="Toyoda A."/>
            <person name="Takaki Y."/>
            <person name="Nishi S."/>
            <person name="Hori S."/>
            <person name="Arai W."/>
            <person name="Tsubouchi T."/>
            <person name="Morono Y."/>
            <person name="Uchiyama I."/>
            <person name="Ito T."/>
            <person name="Fujiyama A."/>
            <person name="Inagaki F."/>
            <person name="Takami H."/>
        </authorList>
    </citation>
    <scope>NUCLEOTIDE SEQUENCE</scope>
    <source>
        <strain evidence="1">Expedition CK06-06</strain>
    </source>
</reference>
<dbReference type="InterPro" id="IPR006626">
    <property type="entry name" value="PbH1"/>
</dbReference>
<dbReference type="InterPro" id="IPR011050">
    <property type="entry name" value="Pectin_lyase_fold/virulence"/>
</dbReference>
<evidence type="ECO:0008006" key="2">
    <source>
        <dbReference type="Google" id="ProtNLM"/>
    </source>
</evidence>
<dbReference type="InterPro" id="IPR012334">
    <property type="entry name" value="Pectin_lyas_fold"/>
</dbReference>
<dbReference type="AlphaFoldDB" id="X1P2L1"/>
<dbReference type="EMBL" id="BARV01033420">
    <property type="protein sequence ID" value="GAI50093.1"/>
    <property type="molecule type" value="Genomic_DNA"/>
</dbReference>
<comment type="caution">
    <text evidence="1">The sequence shown here is derived from an EMBL/GenBank/DDBJ whole genome shotgun (WGS) entry which is preliminary data.</text>
</comment>
<dbReference type="SMART" id="SM00710">
    <property type="entry name" value="PbH1"/>
    <property type="match status" value="4"/>
</dbReference>
<name>X1P2L1_9ZZZZ</name>
<organism evidence="1">
    <name type="scientific">marine sediment metagenome</name>
    <dbReference type="NCBI Taxonomy" id="412755"/>
    <lineage>
        <taxon>unclassified sequences</taxon>
        <taxon>metagenomes</taxon>
        <taxon>ecological metagenomes</taxon>
    </lineage>
</organism>
<proteinExistence type="predicted"/>